<feature type="chain" id="PRO_5019386069" evidence="4">
    <location>
        <begin position="30"/>
        <end position="1119"/>
    </location>
</feature>
<dbReference type="GO" id="GO:0016020">
    <property type="term" value="C:membrane"/>
    <property type="evidence" value="ECO:0007669"/>
    <property type="project" value="InterPro"/>
</dbReference>
<evidence type="ECO:0000313" key="7">
    <source>
        <dbReference type="EMBL" id="VFJ53769.1"/>
    </source>
</evidence>
<dbReference type="PANTHER" id="PTHR24023">
    <property type="entry name" value="COLLAGEN ALPHA"/>
    <property type="match status" value="1"/>
</dbReference>
<dbReference type="GO" id="GO:0005615">
    <property type="term" value="C:extracellular space"/>
    <property type="evidence" value="ECO:0007669"/>
    <property type="project" value="TreeGrafter"/>
</dbReference>
<comment type="subcellular location">
    <subcellularLocation>
        <location evidence="1">Secreted</location>
        <location evidence="1">Extracellular space</location>
        <location evidence="1">Extracellular matrix</location>
    </subcellularLocation>
</comment>
<dbReference type="Gene3D" id="3.90.215.10">
    <property type="entry name" value="Gamma Fibrinogen, chain A, domain 1"/>
    <property type="match status" value="1"/>
</dbReference>
<organism evidence="7">
    <name type="scientific">Candidatus Kentrum sp. FW</name>
    <dbReference type="NCBI Taxonomy" id="2126338"/>
    <lineage>
        <taxon>Bacteria</taxon>
        <taxon>Pseudomonadati</taxon>
        <taxon>Pseudomonadota</taxon>
        <taxon>Gammaproteobacteria</taxon>
        <taxon>Candidatus Kentrum</taxon>
    </lineage>
</organism>
<feature type="domain" description="MAM" evidence="5">
    <location>
        <begin position="32"/>
        <end position="189"/>
    </location>
</feature>
<evidence type="ECO:0000256" key="4">
    <source>
        <dbReference type="SAM" id="SignalP"/>
    </source>
</evidence>
<dbReference type="CDD" id="cd06263">
    <property type="entry name" value="MAM"/>
    <property type="match status" value="1"/>
</dbReference>
<feature type="compositionally biased region" description="Basic and acidic residues" evidence="3">
    <location>
        <begin position="432"/>
        <end position="444"/>
    </location>
</feature>
<dbReference type="InterPro" id="IPR013783">
    <property type="entry name" value="Ig-like_fold"/>
</dbReference>
<evidence type="ECO:0000256" key="1">
    <source>
        <dbReference type="ARBA" id="ARBA00004498"/>
    </source>
</evidence>
<dbReference type="AlphaFoldDB" id="A0A450SK00"/>
<dbReference type="PROSITE" id="PS51406">
    <property type="entry name" value="FIBRINOGEN_C_2"/>
    <property type="match status" value="1"/>
</dbReference>
<feature type="compositionally biased region" description="Basic and acidic residues" evidence="3">
    <location>
        <begin position="653"/>
        <end position="663"/>
    </location>
</feature>
<dbReference type="InterPro" id="IPR050149">
    <property type="entry name" value="Collagen_superfamily"/>
</dbReference>
<feature type="compositionally biased region" description="Basic and acidic residues" evidence="3">
    <location>
        <begin position="408"/>
        <end position="422"/>
    </location>
</feature>
<dbReference type="InterPro" id="IPR008160">
    <property type="entry name" value="Collagen"/>
</dbReference>
<dbReference type="GO" id="GO:0031012">
    <property type="term" value="C:extracellular matrix"/>
    <property type="evidence" value="ECO:0007669"/>
    <property type="project" value="TreeGrafter"/>
</dbReference>
<feature type="signal peptide" evidence="4">
    <location>
        <begin position="1"/>
        <end position="29"/>
    </location>
</feature>
<keyword evidence="2" id="KW-0272">Extracellular matrix</keyword>
<dbReference type="NCBIfam" id="NF040941">
    <property type="entry name" value="GGGWT_bact"/>
    <property type="match status" value="1"/>
</dbReference>
<evidence type="ECO:0000259" key="6">
    <source>
        <dbReference type="PROSITE" id="PS51406"/>
    </source>
</evidence>
<dbReference type="InterPro" id="IPR014716">
    <property type="entry name" value="Fibrinogen_a/b/g_C_1"/>
</dbReference>
<keyword evidence="2" id="KW-0964">Secreted</keyword>
<dbReference type="Gene3D" id="2.60.120.200">
    <property type="match status" value="1"/>
</dbReference>
<keyword evidence="4" id="KW-0732">Signal</keyword>
<dbReference type="EMBL" id="CAADEW010000044">
    <property type="protein sequence ID" value="VFJ53769.1"/>
    <property type="molecule type" value="Genomic_DNA"/>
</dbReference>
<dbReference type="InterPro" id="IPR013320">
    <property type="entry name" value="ConA-like_dom_sf"/>
</dbReference>
<dbReference type="Pfam" id="PF00629">
    <property type="entry name" value="MAM"/>
    <property type="match status" value="1"/>
</dbReference>
<dbReference type="InterPro" id="IPR036056">
    <property type="entry name" value="Fibrinogen-like_C"/>
</dbReference>
<gene>
    <name evidence="7" type="ORF">BECKFW1821A_GA0114235_104412</name>
</gene>
<dbReference type="Pfam" id="PF00147">
    <property type="entry name" value="Fibrinogen_C"/>
    <property type="match status" value="1"/>
</dbReference>
<evidence type="ECO:0000259" key="5">
    <source>
        <dbReference type="PROSITE" id="PS50060"/>
    </source>
</evidence>
<dbReference type="SUPFAM" id="SSF56496">
    <property type="entry name" value="Fibrinogen C-terminal domain-like"/>
    <property type="match status" value="1"/>
</dbReference>
<dbReference type="SUPFAM" id="SSF49899">
    <property type="entry name" value="Concanavalin A-like lectins/glucanases"/>
    <property type="match status" value="1"/>
</dbReference>
<protein>
    <submittedName>
        <fullName evidence="7">Fibrinogen beta and gamma chains, C-terminal globular domain</fullName>
    </submittedName>
</protein>
<evidence type="ECO:0000256" key="2">
    <source>
        <dbReference type="ARBA" id="ARBA00022530"/>
    </source>
</evidence>
<dbReference type="SMART" id="SM00137">
    <property type="entry name" value="MAM"/>
    <property type="match status" value="1"/>
</dbReference>
<name>A0A450SK00_9GAMM</name>
<dbReference type="InterPro" id="IPR002181">
    <property type="entry name" value="Fibrinogen_a/b/g_C_dom"/>
</dbReference>
<dbReference type="InterPro" id="IPR000998">
    <property type="entry name" value="MAM_dom"/>
</dbReference>
<feature type="domain" description="Fibrinogen C-terminal" evidence="6">
    <location>
        <begin position="876"/>
        <end position="930"/>
    </location>
</feature>
<dbReference type="Gene3D" id="2.60.40.10">
    <property type="entry name" value="Immunoglobulins"/>
    <property type="match status" value="1"/>
</dbReference>
<dbReference type="Pfam" id="PF01391">
    <property type="entry name" value="Collagen"/>
    <property type="match status" value="2"/>
</dbReference>
<feature type="region of interest" description="Disordered" evidence="3">
    <location>
        <begin position="610"/>
        <end position="687"/>
    </location>
</feature>
<dbReference type="PROSITE" id="PS50060">
    <property type="entry name" value="MAM_2"/>
    <property type="match status" value="1"/>
</dbReference>
<sequence length="1119" mass="117786">MNIPFPRASRPALLLILLSILATSLPARAAEHATGFEADLGEWSAIKGTSLFNWARHTGSTHSGHTGPASAHEGDYYLYLEASRNTPAKTAYLQSANFPGKLQTISFHYHMYGAHMGTLALEGFDGNRWDTLWSIAGQQHIDHYASWTRKQLDLSGHTLEKLRFKGTTGNYQASSQYRGDMAIDHIVVTTDAPPLPTEKWSESGYDIYRPYGNVGIGTEKPSADLSILGNLSKPLTGHIAVAKGSTNVTGVETRFTRELTVGNSLLIGEEVFMVTEILGDTELTLDAPHTAGVLNATAYTDSDLLSVRTGAEEDALVIDKSANVGIGTGNPVAKLDVRGGVRVGSETICNAKREGTIRYDDTGREIEFCNGAVWTRIEGPVGPPGEKGDTGARGPKGEPGATGAQGPEGKKGDPGKKGDKGDAGPQGTPGPKGDKGDPGPKGDPGDGFWSESGNTIHYADGNVGIGSAAPSADLSILGNLSRSLTGHVAVPKGSNNVTGVGTRFTQELVVWDSLSIGDETFTVRKILSDTELTLSGSHTAGVLNATAYTDSDLLSVRTGAEVDSFVISKSGNVGIGTGTPETKLDIRGGVKIGDQILCDAKREGTIRYHGPSDELEFCDGSTWTRVEGPVGPRGLKGDKGDKGDTGPQGQQGKKGDKGDKGDTGARGPQGRPGEKGDPGDAFWSKSGTSISYSDGNIGIGTTAPRARLEVKGGIKLGSDSSTCNATTAGLMKYNAGFLYFCNGAAWKVLPLMNPAANLITTPANKSGMDVTKAKNPGDYVTFTVTNNGPVTSEKITTELTNTTNFEFGTDNCNGKALSGGASCTIKVRPKANWDGTITGNLNVLANNNPRVSLGGMVSGLDSFSGSGTIGDPYKLLQNGTYLPSCKEYINHGYYNLEDNGIYTIDPDGQGSNAPFNVYCDMASYGGGWTLLAVFDSAKDGNWVQKSSNWTSSSTFNTANLGNPFRNIEIKSEAFSKLSIDHVFLMRTDTKLKITYTSGTSCIGQRTISQVFGINSSSSAVQCNPTSYISDSKSPFYQTGSYPSSILKFGWHESGWTGGTSLGSDDFAYITMSKDINFACGIQVGDSAGTRANGIGIHGTNANCDQAGDTASYGVMLFGK</sequence>
<proteinExistence type="predicted"/>
<feature type="compositionally biased region" description="Basic and acidic residues" evidence="3">
    <location>
        <begin position="635"/>
        <end position="644"/>
    </location>
</feature>
<feature type="region of interest" description="Disordered" evidence="3">
    <location>
        <begin position="375"/>
        <end position="454"/>
    </location>
</feature>
<dbReference type="PANTHER" id="PTHR24023:SF1082">
    <property type="entry name" value="COLLAGEN TRIPLE HELIX REPEAT"/>
    <property type="match status" value="1"/>
</dbReference>
<reference evidence="7" key="1">
    <citation type="submission" date="2019-02" db="EMBL/GenBank/DDBJ databases">
        <authorList>
            <person name="Gruber-Vodicka R. H."/>
            <person name="Seah K. B. B."/>
        </authorList>
    </citation>
    <scope>NUCLEOTIDE SEQUENCE</scope>
    <source>
        <strain evidence="7">BECK_BZ15</strain>
    </source>
</reference>
<evidence type="ECO:0000256" key="3">
    <source>
        <dbReference type="SAM" id="MobiDB-lite"/>
    </source>
</evidence>
<accession>A0A450SK00</accession>